<dbReference type="InterPro" id="IPR008756">
    <property type="entry name" value="Peptidase_M56"/>
</dbReference>
<comment type="similarity">
    <text evidence="10">Belongs to the TonB-dependent receptor family.</text>
</comment>
<keyword evidence="9 10" id="KW-0472">Membrane</keyword>
<feature type="domain" description="TonB C-terminal" evidence="12">
    <location>
        <begin position="479"/>
        <end position="575"/>
    </location>
</feature>
<dbReference type="PROSITE" id="PS52016">
    <property type="entry name" value="TONB_DEPENDENT_REC_3"/>
    <property type="match status" value="1"/>
</dbReference>
<dbReference type="InterPro" id="IPR006260">
    <property type="entry name" value="TonB/TolA_C"/>
</dbReference>
<protein>
    <submittedName>
        <fullName evidence="13">TonB family protein</fullName>
    </submittedName>
</protein>
<dbReference type="Gene3D" id="2.170.130.10">
    <property type="entry name" value="TonB-dependent receptor, plug domain"/>
    <property type="match status" value="1"/>
</dbReference>
<keyword evidence="10" id="KW-1134">Transmembrane beta strand</keyword>
<feature type="transmembrane region" description="Helical" evidence="11">
    <location>
        <begin position="6"/>
        <end position="24"/>
    </location>
</feature>
<feature type="transmembrane region" description="Helical" evidence="11">
    <location>
        <begin position="164"/>
        <end position="183"/>
    </location>
</feature>
<dbReference type="NCBIfam" id="TIGR01352">
    <property type="entry name" value="tonB_Cterm"/>
    <property type="match status" value="1"/>
</dbReference>
<dbReference type="Pfam" id="PF03544">
    <property type="entry name" value="TonB_C"/>
    <property type="match status" value="2"/>
</dbReference>
<keyword evidence="14" id="KW-1185">Reference proteome</keyword>
<evidence type="ECO:0000313" key="14">
    <source>
        <dbReference type="Proteomes" id="UP000762110"/>
    </source>
</evidence>
<dbReference type="PANTHER" id="PTHR33446">
    <property type="entry name" value="PROTEIN TONB-RELATED"/>
    <property type="match status" value="1"/>
</dbReference>
<evidence type="ECO:0000256" key="6">
    <source>
        <dbReference type="ARBA" id="ARBA00022692"/>
    </source>
</evidence>
<accession>A0ABX2DCL8</accession>
<dbReference type="Proteomes" id="UP000762110">
    <property type="component" value="Unassembled WGS sequence"/>
</dbReference>
<feature type="transmembrane region" description="Helical" evidence="11">
    <location>
        <begin position="91"/>
        <end position="112"/>
    </location>
</feature>
<feature type="transmembrane region" description="Helical" evidence="11">
    <location>
        <begin position="36"/>
        <end position="53"/>
    </location>
</feature>
<evidence type="ECO:0000256" key="7">
    <source>
        <dbReference type="ARBA" id="ARBA00022927"/>
    </source>
</evidence>
<feature type="transmembrane region" description="Helical" evidence="11">
    <location>
        <begin position="209"/>
        <end position="230"/>
    </location>
</feature>
<dbReference type="InterPro" id="IPR037066">
    <property type="entry name" value="Plug_dom_sf"/>
</dbReference>
<keyword evidence="5" id="KW-0997">Cell inner membrane</keyword>
<comment type="subcellular location">
    <subcellularLocation>
        <location evidence="1">Cell inner membrane</location>
        <topology evidence="1">Single-pass membrane protein</topology>
        <orientation evidence="1">Periplasmic side</orientation>
    </subcellularLocation>
    <subcellularLocation>
        <location evidence="10">Cell outer membrane</location>
        <topology evidence="10">Multi-pass membrane protein</topology>
    </subcellularLocation>
</comment>
<keyword evidence="3 10" id="KW-0813">Transport</keyword>
<dbReference type="RefSeq" id="WP_173271335.1">
    <property type="nucleotide sequence ID" value="NZ_JABMKV010000002.1"/>
</dbReference>
<dbReference type="SUPFAM" id="SSF56935">
    <property type="entry name" value="Porins"/>
    <property type="match status" value="1"/>
</dbReference>
<gene>
    <name evidence="13" type="ORF">HQN85_08845</name>
</gene>
<evidence type="ECO:0000256" key="9">
    <source>
        <dbReference type="ARBA" id="ARBA00023136"/>
    </source>
</evidence>
<feature type="transmembrane region" description="Helical" evidence="11">
    <location>
        <begin position="251"/>
        <end position="271"/>
    </location>
</feature>
<name>A0ABX2DCL8_9SPHI</name>
<evidence type="ECO:0000259" key="12">
    <source>
        <dbReference type="PROSITE" id="PS52015"/>
    </source>
</evidence>
<dbReference type="InterPro" id="IPR051045">
    <property type="entry name" value="TonB-dependent_transducer"/>
</dbReference>
<evidence type="ECO:0000256" key="10">
    <source>
        <dbReference type="PROSITE-ProRule" id="PRU01360"/>
    </source>
</evidence>
<keyword evidence="6 10" id="KW-0812">Transmembrane</keyword>
<dbReference type="EMBL" id="JABMKV010000002">
    <property type="protein sequence ID" value="NQX31831.1"/>
    <property type="molecule type" value="Genomic_DNA"/>
</dbReference>
<dbReference type="Gene3D" id="3.30.1150.10">
    <property type="match status" value="2"/>
</dbReference>
<proteinExistence type="inferred from homology"/>
<evidence type="ECO:0000256" key="3">
    <source>
        <dbReference type="ARBA" id="ARBA00022448"/>
    </source>
</evidence>
<evidence type="ECO:0000256" key="11">
    <source>
        <dbReference type="SAM" id="Phobius"/>
    </source>
</evidence>
<dbReference type="Pfam" id="PF05569">
    <property type="entry name" value="Peptidase_M56"/>
    <property type="match status" value="1"/>
</dbReference>
<sequence length="650" mass="73531">MSWAHYLLQVNIYLIIFYCFYKLLLDKETYFVLNRIYLVSSGIFSLAIPFLRFELFSQKVVSDKLYISVSEINTVVSNYAILPQTQDQYDWGRLIVIIYIIGVFSYLLYFVYQLFAINTLFSRANANDAFSFFNRKSVAENLPERATVDLHEDIHIKQLHTIDVLFFEILAIITWFNPVIYFYKKSIKNIHEYLADEAAAKFQGDKETYALLLLSQAFGVQPSTLMNGFLTKSLIKKRIFMLHKQRSKKTAILKYGLFVPLFALTLVLSSATIRKNNQIIAVADQIPLNDASSVVNQVIKEPLSVVNLNSALKLDQVEVQDLVTKNTVVPSPISKDNLEKEKSNSWNGFYKFLADGIKYPAEAVKKKIQGNLIVNFAVNRGRVTDLVVQNELGGGCDEEVIQQISNYDDFFQKDGNYCLRVTFKLEGADSQFKNADVKLPEDYQVLQGMLITGLASKDEIQDNNVYSFVAMENPPSYPGGVSEFYNFLGKNIKYPLLASDNEIEGNVYVSFTVEKDGSLNDIKVDRKLGYGIDEEAVRVLKLSKRWNPGMQNGRPVRVKYNIPIRFSLNAKKRETSSTIVLKSIPNDKTPPLIILDGEIRETSTIKDLDPKTIAEISILKGASGSALYGKSGENGVILITSKKAKSTQQH</sequence>
<dbReference type="PANTHER" id="PTHR33446:SF2">
    <property type="entry name" value="PROTEIN TONB"/>
    <property type="match status" value="1"/>
</dbReference>
<evidence type="ECO:0000256" key="4">
    <source>
        <dbReference type="ARBA" id="ARBA00022475"/>
    </source>
</evidence>
<keyword evidence="7" id="KW-0653">Protein transport</keyword>
<keyword evidence="4" id="KW-1003">Cell membrane</keyword>
<comment type="caution">
    <text evidence="13">The sequence shown here is derived from an EMBL/GenBank/DDBJ whole genome shotgun (WGS) entry which is preliminary data.</text>
</comment>
<organism evidence="13 14">
    <name type="scientific">Pedobacter boryungensis</name>
    <dbReference type="NCBI Taxonomy" id="869962"/>
    <lineage>
        <taxon>Bacteria</taxon>
        <taxon>Pseudomonadati</taxon>
        <taxon>Bacteroidota</taxon>
        <taxon>Sphingobacteriia</taxon>
        <taxon>Sphingobacteriales</taxon>
        <taxon>Sphingobacteriaceae</taxon>
        <taxon>Pedobacter</taxon>
    </lineage>
</organism>
<dbReference type="InterPro" id="IPR039426">
    <property type="entry name" value="TonB-dep_rcpt-like"/>
</dbReference>
<evidence type="ECO:0000256" key="1">
    <source>
        <dbReference type="ARBA" id="ARBA00004383"/>
    </source>
</evidence>
<evidence type="ECO:0000256" key="8">
    <source>
        <dbReference type="ARBA" id="ARBA00022989"/>
    </source>
</evidence>
<dbReference type="SUPFAM" id="SSF74653">
    <property type="entry name" value="TolA/TonB C-terminal domain"/>
    <property type="match status" value="2"/>
</dbReference>
<comment type="similarity">
    <text evidence="2">Belongs to the TonB family.</text>
</comment>
<dbReference type="PROSITE" id="PS52015">
    <property type="entry name" value="TONB_CTD"/>
    <property type="match status" value="1"/>
</dbReference>
<evidence type="ECO:0000313" key="13">
    <source>
        <dbReference type="EMBL" id="NQX31831.1"/>
    </source>
</evidence>
<dbReference type="InterPro" id="IPR037682">
    <property type="entry name" value="TonB_C"/>
</dbReference>
<keyword evidence="8 11" id="KW-1133">Transmembrane helix</keyword>
<reference evidence="13 14" key="1">
    <citation type="submission" date="2020-05" db="EMBL/GenBank/DDBJ databases">
        <title>Description of Pedobacter foliorum sp. nov.</title>
        <authorList>
            <person name="Qi S."/>
            <person name="Carlier A."/>
            <person name="Cnockaert M."/>
            <person name="Vandamme P."/>
        </authorList>
    </citation>
    <scope>NUCLEOTIDE SEQUENCE [LARGE SCALE GENOMIC DNA]</scope>
    <source>
        <strain evidence="13 14">LMG 31300</strain>
    </source>
</reference>
<evidence type="ECO:0000256" key="5">
    <source>
        <dbReference type="ARBA" id="ARBA00022519"/>
    </source>
</evidence>
<keyword evidence="10" id="KW-0998">Cell outer membrane</keyword>
<dbReference type="CDD" id="cd07341">
    <property type="entry name" value="M56_BlaR1_MecR1_like"/>
    <property type="match status" value="1"/>
</dbReference>
<evidence type="ECO:0000256" key="2">
    <source>
        <dbReference type="ARBA" id="ARBA00006555"/>
    </source>
</evidence>